<gene>
    <name evidence="1" type="primary">WBGene00273030</name>
</gene>
<dbReference type="Proteomes" id="UP000005239">
    <property type="component" value="Unassembled WGS sequence"/>
</dbReference>
<evidence type="ECO:0000313" key="1">
    <source>
        <dbReference type="EnsemblMetazoa" id="PPA34661.1"/>
    </source>
</evidence>
<sequence>MKQFDFYANSTLTLGYTFEYFPYNFFGKYDSVLKGIYHEPWNMITAKTGARFVSLYADYFAILDDITSGSILTTLDGVTKVNETTKDYYTFSVPFYFSTMFAVFDPATWAALIALVVVAQLIAKLRAHYRRGRPELTRLPSLIYLLVILIVICLHSAGFKGNTIITTLTATSYTQLVTDLRSGRRQLVLQPTLTNPLANGIDYMLSNRSKPVLSMDPTEYRLEQVCTNQDYVTRIFTLDLVVLQSVDLPCTLDRIFIDDSPMGLNATFNEEFDINLPYMIIFRRASITRRSLDTLNQILLKMFREEQISELWTPRFLRTFATKEDTTTTKGKGLEYTPISLDTFALLLPLFASLYLIAVLLLATELSLTPRYRTT</sequence>
<dbReference type="EnsemblMetazoa" id="PPA34661.1">
    <property type="protein sequence ID" value="PPA34661.1"/>
    <property type="gene ID" value="WBGene00273030"/>
</dbReference>
<evidence type="ECO:0000313" key="2">
    <source>
        <dbReference type="Proteomes" id="UP000005239"/>
    </source>
</evidence>
<name>A0A2A6C6U8_PRIPA</name>
<dbReference type="SUPFAM" id="SSF53850">
    <property type="entry name" value="Periplasmic binding protein-like II"/>
    <property type="match status" value="1"/>
</dbReference>
<accession>A0A8R1YL63</accession>
<organism evidence="1 2">
    <name type="scientific">Pristionchus pacificus</name>
    <name type="common">Parasitic nematode worm</name>
    <dbReference type="NCBI Taxonomy" id="54126"/>
    <lineage>
        <taxon>Eukaryota</taxon>
        <taxon>Metazoa</taxon>
        <taxon>Ecdysozoa</taxon>
        <taxon>Nematoda</taxon>
        <taxon>Chromadorea</taxon>
        <taxon>Rhabditida</taxon>
        <taxon>Rhabditina</taxon>
        <taxon>Diplogasteromorpha</taxon>
        <taxon>Diplogasteroidea</taxon>
        <taxon>Neodiplogasteridae</taxon>
        <taxon>Pristionchus</taxon>
    </lineage>
</organism>
<dbReference type="AlphaFoldDB" id="A0A2A6C6U8"/>
<accession>A0A2A6C6U8</accession>
<reference evidence="2" key="1">
    <citation type="journal article" date="2008" name="Nat. Genet.">
        <title>The Pristionchus pacificus genome provides a unique perspective on nematode lifestyle and parasitism.</title>
        <authorList>
            <person name="Dieterich C."/>
            <person name="Clifton S.W."/>
            <person name="Schuster L.N."/>
            <person name="Chinwalla A."/>
            <person name="Delehaunty K."/>
            <person name="Dinkelacker I."/>
            <person name="Fulton L."/>
            <person name="Fulton R."/>
            <person name="Godfrey J."/>
            <person name="Minx P."/>
            <person name="Mitreva M."/>
            <person name="Roeseler W."/>
            <person name="Tian H."/>
            <person name="Witte H."/>
            <person name="Yang S.P."/>
            <person name="Wilson R.K."/>
            <person name="Sommer R.J."/>
        </authorList>
    </citation>
    <scope>NUCLEOTIDE SEQUENCE [LARGE SCALE GENOMIC DNA]</scope>
    <source>
        <strain evidence="2">PS312</strain>
    </source>
</reference>
<keyword evidence="2" id="KW-1185">Reference proteome</keyword>
<dbReference type="Gene3D" id="3.40.190.10">
    <property type="entry name" value="Periplasmic binding protein-like II"/>
    <property type="match status" value="1"/>
</dbReference>
<proteinExistence type="predicted"/>
<reference evidence="1" key="2">
    <citation type="submission" date="2022-06" db="UniProtKB">
        <authorList>
            <consortium name="EnsemblMetazoa"/>
        </authorList>
    </citation>
    <scope>IDENTIFICATION</scope>
    <source>
        <strain evidence="1">PS312</strain>
    </source>
</reference>
<protein>
    <submittedName>
        <fullName evidence="1">Uncharacterized protein</fullName>
    </submittedName>
</protein>